<accession>A0A381N9J2</accession>
<dbReference type="GO" id="GO:0008705">
    <property type="term" value="F:methionine synthase activity"/>
    <property type="evidence" value="ECO:0007669"/>
    <property type="project" value="UniProtKB-EC"/>
</dbReference>
<dbReference type="InterPro" id="IPR036589">
    <property type="entry name" value="HCY_dom_sf"/>
</dbReference>
<dbReference type="Gene3D" id="3.20.20.330">
    <property type="entry name" value="Homocysteine-binding-like domain"/>
    <property type="match status" value="1"/>
</dbReference>
<organism evidence="22">
    <name type="scientific">marine metagenome</name>
    <dbReference type="NCBI Taxonomy" id="408172"/>
    <lineage>
        <taxon>unclassified sequences</taxon>
        <taxon>metagenomes</taxon>
        <taxon>ecological metagenomes</taxon>
    </lineage>
</organism>
<evidence type="ECO:0000256" key="8">
    <source>
        <dbReference type="ARBA" id="ARBA00022628"/>
    </source>
</evidence>
<keyword evidence="11" id="KW-0479">Metal-binding</keyword>
<dbReference type="Pfam" id="PF02574">
    <property type="entry name" value="S-methyl_trans"/>
    <property type="match status" value="1"/>
</dbReference>
<dbReference type="InterPro" id="IPR003726">
    <property type="entry name" value="HCY_dom"/>
</dbReference>
<dbReference type="InterPro" id="IPR036724">
    <property type="entry name" value="Cobalamin-bd_sf"/>
</dbReference>
<dbReference type="Pfam" id="PF02607">
    <property type="entry name" value="B12-binding_2"/>
    <property type="match status" value="1"/>
</dbReference>
<dbReference type="PROSITE" id="PS51332">
    <property type="entry name" value="B12_BINDING"/>
    <property type="match status" value="1"/>
</dbReference>
<dbReference type="Pfam" id="PF02965">
    <property type="entry name" value="Met_synt_B12"/>
    <property type="match status" value="1"/>
</dbReference>
<keyword evidence="9" id="KW-0808">Transferase</keyword>
<evidence type="ECO:0000256" key="3">
    <source>
        <dbReference type="ARBA" id="ARBA00005178"/>
    </source>
</evidence>
<keyword evidence="7" id="KW-0028">Amino-acid biosynthesis</keyword>
<comment type="cofactor">
    <cofactor evidence="1">
        <name>Zn(2+)</name>
        <dbReference type="ChEBI" id="CHEBI:29105"/>
    </cofactor>
</comment>
<comment type="pathway">
    <text evidence="3">Amino-acid biosynthesis; L-methionine biosynthesis via de novo pathway; L-methionine from L-homocysteine (MetH route): step 1/1.</text>
</comment>
<evidence type="ECO:0000256" key="11">
    <source>
        <dbReference type="ARBA" id="ARBA00022723"/>
    </source>
</evidence>
<feature type="domain" description="AdoMet activation" evidence="19">
    <location>
        <begin position="867"/>
        <end position="1168"/>
    </location>
</feature>
<comment type="cofactor">
    <cofactor evidence="2">
        <name>methylcob(III)alamin</name>
        <dbReference type="ChEBI" id="CHEBI:28115"/>
    </cofactor>
</comment>
<dbReference type="GO" id="GO:0046653">
    <property type="term" value="P:tetrahydrofolate metabolic process"/>
    <property type="evidence" value="ECO:0007669"/>
    <property type="project" value="TreeGrafter"/>
</dbReference>
<keyword evidence="12" id="KW-0677">Repeat</keyword>
<dbReference type="UniPathway" id="UPA00051">
    <property type="reaction ID" value="UER00081"/>
</dbReference>
<dbReference type="GO" id="GO:0031419">
    <property type="term" value="F:cobalamin binding"/>
    <property type="evidence" value="ECO:0007669"/>
    <property type="project" value="UniProtKB-KW"/>
</dbReference>
<keyword evidence="15" id="KW-0170">Cobalt</keyword>
<evidence type="ECO:0000256" key="12">
    <source>
        <dbReference type="ARBA" id="ARBA00022737"/>
    </source>
</evidence>
<feature type="domain" description="B12-binding N-terminal" evidence="21">
    <location>
        <begin position="624"/>
        <end position="717"/>
    </location>
</feature>
<dbReference type="FunFam" id="3.20.20.20:FF:000017">
    <property type="entry name" value="Methionine synthase"/>
    <property type="match status" value="1"/>
</dbReference>
<evidence type="ECO:0000256" key="6">
    <source>
        <dbReference type="ARBA" id="ARBA00022603"/>
    </source>
</evidence>
<dbReference type="AlphaFoldDB" id="A0A381N9J2"/>
<dbReference type="InterPro" id="IPR003759">
    <property type="entry name" value="Cbl-bd_cap"/>
</dbReference>
<evidence type="ECO:0000259" key="21">
    <source>
        <dbReference type="PROSITE" id="PS51337"/>
    </source>
</evidence>
<dbReference type="GO" id="GO:0050667">
    <property type="term" value="P:homocysteine metabolic process"/>
    <property type="evidence" value="ECO:0007669"/>
    <property type="project" value="TreeGrafter"/>
</dbReference>
<dbReference type="InterPro" id="IPR037010">
    <property type="entry name" value="VitB12-dep_Met_synth_activ_sf"/>
</dbReference>
<keyword evidence="13" id="KW-0862">Zinc</keyword>
<evidence type="ECO:0000256" key="13">
    <source>
        <dbReference type="ARBA" id="ARBA00022833"/>
    </source>
</evidence>
<dbReference type="FunFam" id="3.20.20.330:FF:000001">
    <property type="entry name" value="Methionine synthase"/>
    <property type="match status" value="1"/>
</dbReference>
<feature type="domain" description="B12-binding" evidence="20">
    <location>
        <begin position="717"/>
        <end position="852"/>
    </location>
</feature>
<dbReference type="GO" id="GO:0032259">
    <property type="term" value="P:methylation"/>
    <property type="evidence" value="ECO:0007669"/>
    <property type="project" value="UniProtKB-KW"/>
</dbReference>
<dbReference type="SUPFAM" id="SSF82282">
    <property type="entry name" value="Homocysteine S-methyltransferase"/>
    <property type="match status" value="1"/>
</dbReference>
<dbReference type="SUPFAM" id="SSF51717">
    <property type="entry name" value="Dihydropteroate synthetase-like"/>
    <property type="match status" value="1"/>
</dbReference>
<dbReference type="Gene3D" id="3.40.50.280">
    <property type="entry name" value="Cobalamin-binding domain"/>
    <property type="match status" value="1"/>
</dbReference>
<evidence type="ECO:0000313" key="22">
    <source>
        <dbReference type="EMBL" id="SUZ51185.1"/>
    </source>
</evidence>
<evidence type="ECO:0000259" key="20">
    <source>
        <dbReference type="PROSITE" id="PS51332"/>
    </source>
</evidence>
<evidence type="ECO:0000259" key="19">
    <source>
        <dbReference type="PROSITE" id="PS50974"/>
    </source>
</evidence>
<dbReference type="InterPro" id="IPR000489">
    <property type="entry name" value="Pterin-binding_dom"/>
</dbReference>
<feature type="domain" description="Pterin-binding" evidence="18">
    <location>
        <begin position="339"/>
        <end position="598"/>
    </location>
</feature>
<dbReference type="EMBL" id="UINC01000210">
    <property type="protein sequence ID" value="SUZ51185.1"/>
    <property type="molecule type" value="Genomic_DNA"/>
</dbReference>
<evidence type="ECO:0000256" key="9">
    <source>
        <dbReference type="ARBA" id="ARBA00022679"/>
    </source>
</evidence>
<keyword evidence="8" id="KW-0846">Cobalamin</keyword>
<dbReference type="PROSITE" id="PS50972">
    <property type="entry name" value="PTERIN_BINDING"/>
    <property type="match status" value="1"/>
</dbReference>
<dbReference type="PROSITE" id="PS50974">
    <property type="entry name" value="ADOMET_ACTIVATION"/>
    <property type="match status" value="1"/>
</dbReference>
<reference evidence="22" key="1">
    <citation type="submission" date="2018-05" db="EMBL/GenBank/DDBJ databases">
        <authorList>
            <person name="Lanie J.A."/>
            <person name="Ng W.-L."/>
            <person name="Kazmierczak K.M."/>
            <person name="Andrzejewski T.M."/>
            <person name="Davidsen T.M."/>
            <person name="Wayne K.J."/>
            <person name="Tettelin H."/>
            <person name="Glass J.I."/>
            <person name="Rusch D."/>
            <person name="Podicherti R."/>
            <person name="Tsui H.-C.T."/>
            <person name="Winkler M.E."/>
        </authorList>
    </citation>
    <scope>NUCLEOTIDE SEQUENCE</scope>
</reference>
<dbReference type="EC" id="2.1.1.13" evidence="5"/>
<dbReference type="PANTHER" id="PTHR45833:SF1">
    <property type="entry name" value="METHIONINE SYNTHASE"/>
    <property type="match status" value="1"/>
</dbReference>
<evidence type="ECO:0000256" key="5">
    <source>
        <dbReference type="ARBA" id="ARBA00012032"/>
    </source>
</evidence>
<dbReference type="InterPro" id="IPR004223">
    <property type="entry name" value="VitB12-dep_Met_synth_activ_dom"/>
</dbReference>
<comment type="similarity">
    <text evidence="4">Belongs to the vitamin-B12 dependent methionine synthase family.</text>
</comment>
<evidence type="ECO:0000256" key="16">
    <source>
        <dbReference type="ARBA" id="ARBA00031040"/>
    </source>
</evidence>
<dbReference type="SUPFAM" id="SSF47644">
    <property type="entry name" value="Methionine synthase domain"/>
    <property type="match status" value="1"/>
</dbReference>
<keyword evidence="10" id="KW-0949">S-adenosyl-L-methionine</keyword>
<evidence type="ECO:0000256" key="2">
    <source>
        <dbReference type="ARBA" id="ARBA00001956"/>
    </source>
</evidence>
<evidence type="ECO:0000256" key="4">
    <source>
        <dbReference type="ARBA" id="ARBA00010398"/>
    </source>
</evidence>
<dbReference type="NCBIfam" id="TIGR02082">
    <property type="entry name" value="metH"/>
    <property type="match status" value="1"/>
</dbReference>
<dbReference type="SMART" id="SM01018">
    <property type="entry name" value="B12-binding_2"/>
    <property type="match status" value="1"/>
</dbReference>
<dbReference type="InterPro" id="IPR006158">
    <property type="entry name" value="Cobalamin-bd"/>
</dbReference>
<proteinExistence type="inferred from homology"/>
<dbReference type="SUPFAM" id="SSF52242">
    <property type="entry name" value="Cobalamin (vitamin B12)-binding domain"/>
    <property type="match status" value="1"/>
</dbReference>
<evidence type="ECO:0000256" key="7">
    <source>
        <dbReference type="ARBA" id="ARBA00022605"/>
    </source>
</evidence>
<evidence type="ECO:0000256" key="10">
    <source>
        <dbReference type="ARBA" id="ARBA00022691"/>
    </source>
</evidence>
<dbReference type="PROSITE" id="PS51337">
    <property type="entry name" value="B12_BINDING_NTER"/>
    <property type="match status" value="1"/>
</dbReference>
<dbReference type="InterPro" id="IPR036594">
    <property type="entry name" value="Meth_synthase_dom"/>
</dbReference>
<dbReference type="Gene3D" id="3.20.20.20">
    <property type="entry name" value="Dihydropteroate synthase-like"/>
    <property type="match status" value="1"/>
</dbReference>
<feature type="domain" description="Hcy-binding" evidence="17">
    <location>
        <begin position="7"/>
        <end position="309"/>
    </location>
</feature>
<dbReference type="Pfam" id="PF02310">
    <property type="entry name" value="B12-binding"/>
    <property type="match status" value="1"/>
</dbReference>
<dbReference type="GO" id="GO:0008270">
    <property type="term" value="F:zinc ion binding"/>
    <property type="evidence" value="ECO:0007669"/>
    <property type="project" value="InterPro"/>
</dbReference>
<dbReference type="InterPro" id="IPR011822">
    <property type="entry name" value="MetH"/>
</dbReference>
<evidence type="ECO:0000256" key="15">
    <source>
        <dbReference type="ARBA" id="ARBA00023285"/>
    </source>
</evidence>
<dbReference type="PANTHER" id="PTHR45833">
    <property type="entry name" value="METHIONINE SYNTHASE"/>
    <property type="match status" value="1"/>
</dbReference>
<dbReference type="GO" id="GO:0005829">
    <property type="term" value="C:cytosol"/>
    <property type="evidence" value="ECO:0007669"/>
    <property type="project" value="TreeGrafter"/>
</dbReference>
<evidence type="ECO:0000259" key="17">
    <source>
        <dbReference type="PROSITE" id="PS50970"/>
    </source>
</evidence>
<dbReference type="PROSITE" id="PS50970">
    <property type="entry name" value="HCY"/>
    <property type="match status" value="1"/>
</dbReference>
<evidence type="ECO:0000256" key="14">
    <source>
        <dbReference type="ARBA" id="ARBA00023167"/>
    </source>
</evidence>
<name>A0A381N9J2_9ZZZZ</name>
<dbReference type="Pfam" id="PF00809">
    <property type="entry name" value="Pterin_bind"/>
    <property type="match status" value="1"/>
</dbReference>
<dbReference type="Gene3D" id="3.10.196.10">
    <property type="entry name" value="Vitamin B12-dependent methionine synthase, activation domain"/>
    <property type="match status" value="1"/>
</dbReference>
<protein>
    <recommendedName>
        <fullName evidence="5">methionine synthase</fullName>
        <ecNumber evidence="5">2.1.1.13</ecNumber>
    </recommendedName>
    <alternativeName>
        <fullName evidence="16">5-methyltetrahydrofolate--homocysteine methyltransferase</fullName>
    </alternativeName>
</protein>
<dbReference type="InterPro" id="IPR050554">
    <property type="entry name" value="Met_Synthase/Corrinoid"/>
</dbReference>
<dbReference type="InterPro" id="IPR011005">
    <property type="entry name" value="Dihydropteroate_synth-like_sf"/>
</dbReference>
<dbReference type="PIRSF" id="PIRSF000381">
    <property type="entry name" value="MetH"/>
    <property type="match status" value="1"/>
</dbReference>
<gene>
    <name evidence="22" type="ORF">METZ01_LOCUS4039</name>
</gene>
<dbReference type="Gene3D" id="1.10.1240.10">
    <property type="entry name" value="Methionine synthase domain"/>
    <property type="match status" value="1"/>
</dbReference>
<keyword evidence="14" id="KW-0486">Methionine biosynthesis</keyword>
<dbReference type="SUPFAM" id="SSF56507">
    <property type="entry name" value="Methionine synthase activation domain-like"/>
    <property type="match status" value="1"/>
</dbReference>
<keyword evidence="6" id="KW-0489">Methyltransferase</keyword>
<sequence length="1168" mass="128045">MTTNPRLDELKSALSNRLLVIDGAMGTAIQNRDLGPDDFGGAEYEGCNEYLIVTRPDVIEDIHRSYLEAGADIIETDTFGSTPVVLAEYDLAHEARRLNRAAAALARRVAEEYSIPDKPRFVAGSMGPTTKTISVTGGITFEELAADYHTQAAGLIEGGVDLLLLETSQDTINVKAGLEGIDRAFAELAREVPVAVQGTVEPMGTLLAGQDVEAFYTSLSHRDLLWIGLNCATGPSFMTDHIRSLAALSKFPVACVPNAGMPDEDGNYNETPEIMAETVGRFVESGWVNLIGGCCGTVPKHVELLVKTAAGKPVRPGIESYETRVSGIDVLLIDDDVRPAIVGERTNVLGSRRFRRMIKEGSFEEAAEIGRRQVRNGAHILDVCLQDPDRDEAADVSQFLDLVTKKVKAPIMIDSTDSAVIELALKRLQGKSIINSINLEDGEERFQAVVPLARRFGAALVVGCIDDDKEQAQAVTKERKVEVAVRSAKLLTEKYGIPIEDIIFDPLVFPVGTGDANYVGSGAETVEGVRLIKEALPGAKTILGISNVSFGLPAAGREVLNSVFLYHCVQAGLDMAIVNSEGMERYASIPEEERKLAENLIWYSGDDPVAAFADHFREKPPKASSEDRMNLPLDERLALCIIEGSKEGLAEDLDEALTGRTPLEIINGPLMDGMAEVGRQFNANQLIVAEVLQSAESMKFSVSHLEPHMEQTESAVKGKVVLATVKGDVHDIGKNLVEIIMGNNGYKIINLGIKVPPQDLIEAYKEHQPDMIGLSGLLVKSATMMVETARDFRQAGISCPVLVGGAALSNRFTRLRIAPEYDGMVAYAPDAMTGLALANTIQDADERAKLMASLDEEAGTMLAAESVARDNEPEPGEDVPPAQVRHDFEIPNPPDLRLHVLNDHPLEEIFPYINPQMLYVRHLGYKGRFADDLEAGEQAAVELHDSVRRVEDLMLAQENIKANAILKFFPSNSDGRRILVYSPDGHNIAEEFYLGRQSQRDGLCLADYLLPQSNGQVDYVGMFVTSIGTGVRKLAEKWMTEGQFLDSHILSALALESAEAFAELLHQQMRQMWGFGDPAEITPTDLFRTQYRGKRFSFGYPACPRLEDQEQLFRLLDVSANLHVELTEGYMMDPESSVSALVFHHPDAKYFNLSERDIEQLEQEISQR</sequence>
<evidence type="ECO:0000259" key="18">
    <source>
        <dbReference type="PROSITE" id="PS50972"/>
    </source>
</evidence>
<evidence type="ECO:0000256" key="1">
    <source>
        <dbReference type="ARBA" id="ARBA00001947"/>
    </source>
</evidence>